<organism evidence="2 3">
    <name type="scientific">Stakelama sediminis</name>
    <dbReference type="NCBI Taxonomy" id="463200"/>
    <lineage>
        <taxon>Bacteria</taxon>
        <taxon>Pseudomonadati</taxon>
        <taxon>Pseudomonadota</taxon>
        <taxon>Alphaproteobacteria</taxon>
        <taxon>Sphingomonadales</taxon>
        <taxon>Sphingomonadaceae</taxon>
        <taxon>Stakelama</taxon>
    </lineage>
</organism>
<keyword evidence="1" id="KW-0472">Membrane</keyword>
<feature type="transmembrane region" description="Helical" evidence="1">
    <location>
        <begin position="38"/>
        <end position="59"/>
    </location>
</feature>
<name>A0A840Z2V5_9SPHN</name>
<dbReference type="EMBL" id="JACIJI010000009">
    <property type="protein sequence ID" value="MBB5720139.1"/>
    <property type="molecule type" value="Genomic_DNA"/>
</dbReference>
<proteinExistence type="predicted"/>
<evidence type="ECO:0000313" key="2">
    <source>
        <dbReference type="EMBL" id="MBB5720139.1"/>
    </source>
</evidence>
<sequence>MNFNRTVRVWHRWLGLVFTLAVLANFAAIAIVGEPPAWITYAPLGPLALMIPSGMYMFFKSGDGGPAVSDR</sequence>
<dbReference type="RefSeq" id="WP_184005714.1">
    <property type="nucleotide sequence ID" value="NZ_BAABIF010000007.1"/>
</dbReference>
<protein>
    <submittedName>
        <fullName evidence="2">Uncharacterized protein</fullName>
    </submittedName>
</protein>
<evidence type="ECO:0000313" key="3">
    <source>
        <dbReference type="Proteomes" id="UP000554342"/>
    </source>
</evidence>
<reference evidence="2 3" key="1">
    <citation type="submission" date="2020-08" db="EMBL/GenBank/DDBJ databases">
        <title>Genomic Encyclopedia of Type Strains, Phase IV (KMG-IV): sequencing the most valuable type-strain genomes for metagenomic binning, comparative biology and taxonomic classification.</title>
        <authorList>
            <person name="Goeker M."/>
        </authorList>
    </citation>
    <scope>NUCLEOTIDE SEQUENCE [LARGE SCALE GENOMIC DNA]</scope>
    <source>
        <strain evidence="2 3">DSM 27203</strain>
    </source>
</reference>
<evidence type="ECO:0000256" key="1">
    <source>
        <dbReference type="SAM" id="Phobius"/>
    </source>
</evidence>
<accession>A0A840Z2V5</accession>
<feature type="transmembrane region" description="Helical" evidence="1">
    <location>
        <begin position="12"/>
        <end position="32"/>
    </location>
</feature>
<comment type="caution">
    <text evidence="2">The sequence shown here is derived from an EMBL/GenBank/DDBJ whole genome shotgun (WGS) entry which is preliminary data.</text>
</comment>
<keyword evidence="1" id="KW-1133">Transmembrane helix</keyword>
<gene>
    <name evidence="2" type="ORF">FHR23_003101</name>
</gene>
<keyword evidence="3" id="KW-1185">Reference proteome</keyword>
<dbReference type="Proteomes" id="UP000554342">
    <property type="component" value="Unassembled WGS sequence"/>
</dbReference>
<keyword evidence="1" id="KW-0812">Transmembrane</keyword>
<dbReference type="AlphaFoldDB" id="A0A840Z2V5"/>